<dbReference type="RefSeq" id="WP_354554644.1">
    <property type="nucleotide sequence ID" value="NZ_JBEPMB010000001.1"/>
</dbReference>
<dbReference type="Gene3D" id="1.10.10.10">
    <property type="entry name" value="Winged helix-like DNA-binding domain superfamily/Winged helix DNA-binding domain"/>
    <property type="match status" value="1"/>
</dbReference>
<name>A0ABV2IVA7_9HYPH</name>
<keyword evidence="3" id="KW-1185">Reference proteome</keyword>
<organism evidence="2 3">
    <name type="scientific">Rhizobium aquaticum</name>
    <dbReference type="NCBI Taxonomy" id="1549636"/>
    <lineage>
        <taxon>Bacteria</taxon>
        <taxon>Pseudomonadati</taxon>
        <taxon>Pseudomonadota</taxon>
        <taxon>Alphaproteobacteria</taxon>
        <taxon>Hyphomicrobiales</taxon>
        <taxon>Rhizobiaceae</taxon>
        <taxon>Rhizobium/Agrobacterium group</taxon>
        <taxon>Rhizobium</taxon>
    </lineage>
</organism>
<evidence type="ECO:0000256" key="1">
    <source>
        <dbReference type="ARBA" id="ARBA00023125"/>
    </source>
</evidence>
<evidence type="ECO:0000313" key="2">
    <source>
        <dbReference type="EMBL" id="MET3612056.1"/>
    </source>
</evidence>
<dbReference type="PROSITE" id="PS51197">
    <property type="entry name" value="HTH_RRF2_2"/>
    <property type="match status" value="1"/>
</dbReference>
<sequence>MLSMKGKYGLKALFHLAGLPAGEVIQSSEIATAHGMSKKFLDAILADLRNGGFVYAKKGRSGGYCLSRPADEIMVGQALRVLDGPLAPIACASRTAYHRCQDCVDETVCPVRLTMLEVREAIASVLDSKSLSDMREMVEREGSGFEHLLDAS</sequence>
<dbReference type="SUPFAM" id="SSF46785">
    <property type="entry name" value="Winged helix' DNA-binding domain"/>
    <property type="match status" value="1"/>
</dbReference>
<dbReference type="Pfam" id="PF02082">
    <property type="entry name" value="Rrf2"/>
    <property type="match status" value="1"/>
</dbReference>
<keyword evidence="1" id="KW-0238">DNA-binding</keyword>
<reference evidence="2 3" key="1">
    <citation type="submission" date="2024-06" db="EMBL/GenBank/DDBJ databases">
        <title>Genomic Encyclopedia of Type Strains, Phase IV (KMG-IV): sequencing the most valuable type-strain genomes for metagenomic binning, comparative biology and taxonomic classification.</title>
        <authorList>
            <person name="Goeker M."/>
        </authorList>
    </citation>
    <scope>NUCLEOTIDE SEQUENCE [LARGE SCALE GENOMIC DNA]</scope>
    <source>
        <strain evidence="2 3">DSM 29780</strain>
    </source>
</reference>
<dbReference type="InterPro" id="IPR000944">
    <property type="entry name" value="Tscrpt_reg_Rrf2"/>
</dbReference>
<dbReference type="NCBIfam" id="TIGR00738">
    <property type="entry name" value="rrf2_super"/>
    <property type="match status" value="1"/>
</dbReference>
<dbReference type="EMBL" id="JBEPMB010000001">
    <property type="protein sequence ID" value="MET3612056.1"/>
    <property type="molecule type" value="Genomic_DNA"/>
</dbReference>
<accession>A0ABV2IVA7</accession>
<dbReference type="InterPro" id="IPR036388">
    <property type="entry name" value="WH-like_DNA-bd_sf"/>
</dbReference>
<evidence type="ECO:0000313" key="3">
    <source>
        <dbReference type="Proteomes" id="UP001549047"/>
    </source>
</evidence>
<gene>
    <name evidence="2" type="ORF">ABID16_000361</name>
</gene>
<dbReference type="InterPro" id="IPR036390">
    <property type="entry name" value="WH_DNA-bd_sf"/>
</dbReference>
<dbReference type="PANTHER" id="PTHR33221">
    <property type="entry name" value="WINGED HELIX-TURN-HELIX TRANSCRIPTIONAL REGULATOR, RRF2 FAMILY"/>
    <property type="match status" value="1"/>
</dbReference>
<comment type="caution">
    <text evidence="2">The sequence shown here is derived from an EMBL/GenBank/DDBJ whole genome shotgun (WGS) entry which is preliminary data.</text>
</comment>
<proteinExistence type="predicted"/>
<protein>
    <submittedName>
        <fullName evidence="2">Rrf2 family protein</fullName>
    </submittedName>
</protein>
<dbReference type="Proteomes" id="UP001549047">
    <property type="component" value="Unassembled WGS sequence"/>
</dbReference>
<dbReference type="PANTHER" id="PTHR33221:SF5">
    <property type="entry name" value="HTH-TYPE TRANSCRIPTIONAL REGULATOR ISCR"/>
    <property type="match status" value="1"/>
</dbReference>